<keyword evidence="3" id="KW-0964">Secreted</keyword>
<keyword evidence="5" id="KW-1015">Disulfide bond</keyword>
<dbReference type="GeneID" id="107090466"/>
<dbReference type="KEGG" id="cvg:107090466"/>
<evidence type="ECO:0000313" key="9">
    <source>
        <dbReference type="Proteomes" id="UP000265020"/>
    </source>
</evidence>
<dbReference type="Proteomes" id="UP000265020">
    <property type="component" value="Unassembled WGS sequence"/>
</dbReference>
<evidence type="ECO:0000256" key="1">
    <source>
        <dbReference type="ARBA" id="ARBA00004613"/>
    </source>
</evidence>
<evidence type="ECO:0000256" key="3">
    <source>
        <dbReference type="ARBA" id="ARBA00022525"/>
    </source>
</evidence>
<evidence type="ECO:0000313" key="8">
    <source>
        <dbReference type="Ensembl" id="ENSCVAP00000007669.1"/>
    </source>
</evidence>
<dbReference type="InterPro" id="IPR010510">
    <property type="entry name" value="FGF1-bd"/>
</dbReference>
<reference evidence="8" key="1">
    <citation type="submission" date="2025-08" db="UniProtKB">
        <authorList>
            <consortium name="Ensembl"/>
        </authorList>
    </citation>
    <scope>IDENTIFICATION</scope>
</reference>
<evidence type="ECO:0000256" key="2">
    <source>
        <dbReference type="ARBA" id="ARBA00008326"/>
    </source>
</evidence>
<dbReference type="OMA" id="RLSVKCE"/>
<feature type="chain" id="PRO_5018560407" evidence="7">
    <location>
        <begin position="26"/>
        <end position="194"/>
    </location>
</feature>
<evidence type="ECO:0000256" key="7">
    <source>
        <dbReference type="SAM" id="SignalP"/>
    </source>
</evidence>
<dbReference type="PANTHER" id="PTHR15258">
    <property type="entry name" value="FGF BINDING PROTEIN-RELATED"/>
    <property type="match status" value="1"/>
</dbReference>
<evidence type="ECO:0000256" key="6">
    <source>
        <dbReference type="ARBA" id="ARBA00023183"/>
    </source>
</evidence>
<keyword evidence="4 7" id="KW-0732">Signal</keyword>
<dbReference type="GeneTree" id="ENSGT00940000154372"/>
<evidence type="ECO:0000256" key="4">
    <source>
        <dbReference type="ARBA" id="ARBA00022729"/>
    </source>
</evidence>
<proteinExistence type="inferred from homology"/>
<keyword evidence="6" id="KW-0340">Growth factor binding</keyword>
<protein>
    <submittedName>
        <fullName evidence="8">Fibroblast growth factor binding protein 1b</fullName>
    </submittedName>
</protein>
<dbReference type="PANTHER" id="PTHR15258:SF2">
    <property type="entry name" value="FIBROBLAST GROWTH FACTOR-BINDING PROTEIN 1"/>
    <property type="match status" value="1"/>
</dbReference>
<dbReference type="GO" id="GO:0019838">
    <property type="term" value="F:growth factor binding"/>
    <property type="evidence" value="ECO:0007669"/>
    <property type="project" value="UniProtKB-KW"/>
</dbReference>
<reference evidence="8" key="2">
    <citation type="submission" date="2025-09" db="UniProtKB">
        <authorList>
            <consortium name="Ensembl"/>
        </authorList>
    </citation>
    <scope>IDENTIFICATION</scope>
</reference>
<dbReference type="RefSeq" id="XP_015239342.1">
    <property type="nucleotide sequence ID" value="XM_015383856.1"/>
</dbReference>
<dbReference type="OrthoDB" id="8875908at2759"/>
<dbReference type="Ensembl" id="ENSCVAT00000002921.1">
    <property type="protein sequence ID" value="ENSCVAP00000007669.1"/>
    <property type="gene ID" value="ENSCVAG00000000979.1"/>
</dbReference>
<feature type="signal peptide" evidence="7">
    <location>
        <begin position="1"/>
        <end position="25"/>
    </location>
</feature>
<keyword evidence="9" id="KW-1185">Reference proteome</keyword>
<organism evidence="8 9">
    <name type="scientific">Cyprinodon variegatus</name>
    <name type="common">Sheepshead minnow</name>
    <dbReference type="NCBI Taxonomy" id="28743"/>
    <lineage>
        <taxon>Eukaryota</taxon>
        <taxon>Metazoa</taxon>
        <taxon>Chordata</taxon>
        <taxon>Craniata</taxon>
        <taxon>Vertebrata</taxon>
        <taxon>Euteleostomi</taxon>
        <taxon>Actinopterygii</taxon>
        <taxon>Neopterygii</taxon>
        <taxon>Teleostei</taxon>
        <taxon>Neoteleostei</taxon>
        <taxon>Acanthomorphata</taxon>
        <taxon>Ovalentaria</taxon>
        <taxon>Atherinomorphae</taxon>
        <taxon>Cyprinodontiformes</taxon>
        <taxon>Cyprinodontidae</taxon>
        <taxon>Cyprinodon</taxon>
    </lineage>
</organism>
<comment type="similarity">
    <text evidence="2">Belongs to the fibroblast growth factor-binding protein family.</text>
</comment>
<evidence type="ECO:0000256" key="5">
    <source>
        <dbReference type="ARBA" id="ARBA00023157"/>
    </source>
</evidence>
<name>A0A3Q2CQC4_CYPVA</name>
<dbReference type="Pfam" id="PF06473">
    <property type="entry name" value="FGF-BP1"/>
    <property type="match status" value="1"/>
</dbReference>
<dbReference type="AlphaFoldDB" id="A0A3Q2CQC4"/>
<dbReference type="CTD" id="9982"/>
<comment type="subcellular location">
    <subcellularLocation>
        <location evidence="1">Secreted</location>
    </subcellularLocation>
</comment>
<dbReference type="GO" id="GO:0005576">
    <property type="term" value="C:extracellular region"/>
    <property type="evidence" value="ECO:0007669"/>
    <property type="project" value="UniProtKB-SubCell"/>
</dbReference>
<dbReference type="GO" id="GO:0007267">
    <property type="term" value="P:cell-cell signaling"/>
    <property type="evidence" value="ECO:0007669"/>
    <property type="project" value="TreeGrafter"/>
</dbReference>
<accession>A0A3Q2CQC4</accession>
<sequence length="194" mass="21158">MFLLRCFSLWMFLLLLEHRLHRVSGAKPPGIGGGKFSTRDGMRCTWSASDTGDAVNVRVDCETSGAQRNGGVTETSCEYFGKPRSCPGYNSDPKAFWKQVARAFKRLQGKVCIDGSALVKTGMCKRAPRQAHLRLNPDSVKIGRTAATTPPPLQSSTAACLKGAGHRRRAEDYCGSSWASVCAFFMSIVQSEDC</sequence>